<dbReference type="Proteomes" id="UP000805193">
    <property type="component" value="Unassembled WGS sequence"/>
</dbReference>
<keyword evidence="2" id="KW-1185">Reference proteome</keyword>
<proteinExistence type="predicted"/>
<gene>
    <name evidence="1" type="ORF">HPB47_000991</name>
</gene>
<reference evidence="1 2" key="1">
    <citation type="journal article" date="2020" name="Cell">
        <title>Large-Scale Comparative Analyses of Tick Genomes Elucidate Their Genetic Diversity and Vector Capacities.</title>
        <authorList>
            <consortium name="Tick Genome and Microbiome Consortium (TIGMIC)"/>
            <person name="Jia N."/>
            <person name="Wang J."/>
            <person name="Shi W."/>
            <person name="Du L."/>
            <person name="Sun Y."/>
            <person name="Zhan W."/>
            <person name="Jiang J.F."/>
            <person name="Wang Q."/>
            <person name="Zhang B."/>
            <person name="Ji P."/>
            <person name="Bell-Sakyi L."/>
            <person name="Cui X.M."/>
            <person name="Yuan T.T."/>
            <person name="Jiang B.G."/>
            <person name="Yang W.F."/>
            <person name="Lam T.T."/>
            <person name="Chang Q.C."/>
            <person name="Ding S.J."/>
            <person name="Wang X.J."/>
            <person name="Zhu J.G."/>
            <person name="Ruan X.D."/>
            <person name="Zhao L."/>
            <person name="Wei J.T."/>
            <person name="Ye R.Z."/>
            <person name="Que T.C."/>
            <person name="Du C.H."/>
            <person name="Zhou Y.H."/>
            <person name="Cheng J.X."/>
            <person name="Dai P.F."/>
            <person name="Guo W.B."/>
            <person name="Han X.H."/>
            <person name="Huang E.J."/>
            <person name="Li L.F."/>
            <person name="Wei W."/>
            <person name="Gao Y.C."/>
            <person name="Liu J.Z."/>
            <person name="Shao H.Z."/>
            <person name="Wang X."/>
            <person name="Wang C.C."/>
            <person name="Yang T.C."/>
            <person name="Huo Q.B."/>
            <person name="Li W."/>
            <person name="Chen H.Y."/>
            <person name="Chen S.E."/>
            <person name="Zhou L.G."/>
            <person name="Ni X.B."/>
            <person name="Tian J.H."/>
            <person name="Sheng Y."/>
            <person name="Liu T."/>
            <person name="Pan Y.S."/>
            <person name="Xia L.Y."/>
            <person name="Li J."/>
            <person name="Zhao F."/>
            <person name="Cao W.C."/>
        </authorList>
    </citation>
    <scope>NUCLEOTIDE SEQUENCE [LARGE SCALE GENOMIC DNA]</scope>
    <source>
        <strain evidence="1">Iper-2018</strain>
    </source>
</reference>
<accession>A0AC60PRS2</accession>
<comment type="caution">
    <text evidence="1">The sequence shown here is derived from an EMBL/GenBank/DDBJ whole genome shotgun (WGS) entry which is preliminary data.</text>
</comment>
<evidence type="ECO:0000313" key="2">
    <source>
        <dbReference type="Proteomes" id="UP000805193"/>
    </source>
</evidence>
<name>A0AC60PRS2_IXOPE</name>
<organism evidence="1 2">
    <name type="scientific">Ixodes persulcatus</name>
    <name type="common">Taiga tick</name>
    <dbReference type="NCBI Taxonomy" id="34615"/>
    <lineage>
        <taxon>Eukaryota</taxon>
        <taxon>Metazoa</taxon>
        <taxon>Ecdysozoa</taxon>
        <taxon>Arthropoda</taxon>
        <taxon>Chelicerata</taxon>
        <taxon>Arachnida</taxon>
        <taxon>Acari</taxon>
        <taxon>Parasitiformes</taxon>
        <taxon>Ixodida</taxon>
        <taxon>Ixodoidea</taxon>
        <taxon>Ixodidae</taxon>
        <taxon>Ixodinae</taxon>
        <taxon>Ixodes</taxon>
    </lineage>
</organism>
<sequence>MALEDRTKLPLEPRPNIVTTLAAAAAAAMPEPPANDQSPAEMEPNPNDDTMEFDELSGRTLSHPGPWKQMLSDRRKSKQQAFSTNTQPAPGKPNSSSRVPRAPRLPDTDYKVIYRPRDGLRIAAWSDRQLTASIQKASRIPEGAFNQRVVIQVQAVQNLIVASTPYDTYTDALSDVTSLQLENATYEISPYVKPFPGTVRGVIHGLDPGTTTEQLPNIIASPGPKIQQARMLGKSTSAVVTFEGPHVPFYIHAHGLYTRCRPYRHSIQCCSLCGDIGHRRDICPNPEVIVCERKDCRKKLRPPPPPLHVRERLARTTPTFQRQPHHQVPAAHPAPPPQAQANTQRRHSPSQQGSWSTIVAPPETAPNDFPPLPAQLASVQDKNSCIKILERENAQLRKELELQAERTERLERRIEELVTHLETITNPPAQSAPSAVPTLQDIGRLERLIHDLGQTIERLIDAIEKRQEASETVKRKTRKTKQPAPSDPPTITPSDDEWEQSRSGEP</sequence>
<evidence type="ECO:0000313" key="1">
    <source>
        <dbReference type="EMBL" id="KAG0423223.1"/>
    </source>
</evidence>
<dbReference type="EMBL" id="JABSTQ010010129">
    <property type="protein sequence ID" value="KAG0423223.1"/>
    <property type="molecule type" value="Genomic_DNA"/>
</dbReference>
<protein>
    <submittedName>
        <fullName evidence="1">Uncharacterized protein</fullName>
    </submittedName>
</protein>